<evidence type="ECO:0000313" key="2">
    <source>
        <dbReference type="Proteomes" id="UP001152607"/>
    </source>
</evidence>
<proteinExistence type="predicted"/>
<protein>
    <submittedName>
        <fullName evidence="1">Uncharacterized protein</fullName>
    </submittedName>
</protein>
<sequence>MTGFSQSNSYDYMVCISKSGINWMEIRKSFNGRRITIHNLGTRARSPTRRWRRRYRAC</sequence>
<reference evidence="1" key="1">
    <citation type="submission" date="2023-01" db="EMBL/GenBank/DDBJ databases">
        <authorList>
            <person name="Van Ghelder C."/>
            <person name="Rancurel C."/>
        </authorList>
    </citation>
    <scope>NUCLEOTIDE SEQUENCE</scope>
    <source>
        <strain evidence="1">CNCM I-4278</strain>
    </source>
</reference>
<dbReference type="AlphaFoldDB" id="A0A9W4UM31"/>
<accession>A0A9W4UM31</accession>
<dbReference type="Proteomes" id="UP001152607">
    <property type="component" value="Unassembled WGS sequence"/>
</dbReference>
<evidence type="ECO:0000313" key="1">
    <source>
        <dbReference type="EMBL" id="CAI6338199.1"/>
    </source>
</evidence>
<name>A0A9W4UM31_9PLEO</name>
<dbReference type="EMBL" id="CAOQHR010000008">
    <property type="protein sequence ID" value="CAI6338199.1"/>
    <property type="molecule type" value="Genomic_DNA"/>
</dbReference>
<gene>
    <name evidence="1" type="ORF">PDIGIT_LOCUS11326</name>
</gene>
<keyword evidence="2" id="KW-1185">Reference proteome</keyword>
<organism evidence="1 2">
    <name type="scientific">Periconia digitata</name>
    <dbReference type="NCBI Taxonomy" id="1303443"/>
    <lineage>
        <taxon>Eukaryota</taxon>
        <taxon>Fungi</taxon>
        <taxon>Dikarya</taxon>
        <taxon>Ascomycota</taxon>
        <taxon>Pezizomycotina</taxon>
        <taxon>Dothideomycetes</taxon>
        <taxon>Pleosporomycetidae</taxon>
        <taxon>Pleosporales</taxon>
        <taxon>Massarineae</taxon>
        <taxon>Periconiaceae</taxon>
        <taxon>Periconia</taxon>
    </lineage>
</organism>
<comment type="caution">
    <text evidence="1">The sequence shown here is derived from an EMBL/GenBank/DDBJ whole genome shotgun (WGS) entry which is preliminary data.</text>
</comment>